<accession>B7KB38</accession>
<dbReference type="RefSeq" id="WP_012599091.1">
    <property type="nucleotide sequence ID" value="NC_011729.1"/>
</dbReference>
<sequence>MNTQLSLFEQNQQPSQTETIMSNSSKKTLLQTLLLRTLADNEDPDSILRHYIKTIVPAMEKEFSSTYAMGGNEEDHYRRLVPKHGVEKAREIAMQRANKADQSLFVHVLNALFIGWRLSKYLPPKIQLTDVEKKLFCLGITLHDYGKQHYEKEQESPRAYQVREIIQACENLGEQLNFNEFWPEWKDYLTEIAFLAQNTQFKVGANSVPSNWEINGCRFLIDENRLDNLCHLLAFGDVSVHLSDPSDIIKLKAGNKKRSSGDALQDHIELLGISKKLVYHRLRDCRGILTNGIHNIMLDYAKTLDWIPLIFFAQGAVYLAPLDSQVPDLENLQKFIWKRIKIFLIDRMKSGEIGFKRDGKGLKISPQTLELFSASDLILTLPSVIKATVRNEKAATPKRLEKLDLDESEKDLFNYADLRSDRLAEFIILAQRELFSTIEDYPDFILQALDLEAKIPVEKTQIQSGGVNYGWYYVAAHYIANNGTWDEEQTQQAITELAEKLAEWAETNNLLPENNNPTREIFFDYLNQYLDVSDCQIKVPDFTQELSNYTLSKAKNKAICSLSGGEFIAEDQMDSVVIWKPQQYSNKNPLGGSRTKRGISKIWSLEMLLRQAQWTGRNNQVNKLEDQKPIFLYIFPAYVYSPETIRAVGRLIQGELIDINLWNVKKCWLDGNMKNEALQNLTWLEDDEENQESKLAKYSSIDLPFMATNYTKTRGKTDTDAWVKPAFLALALPQLLGVKVVATSSPDPLYASDQEFVETVKFDGVAGFWNLLGLSSNLRLQEIQPALTKLLIVYSLHLDNRSNPPDERWQALNSTVREVMTDVLNIFAIANEGLRNKKRDPYSEEVERYWQFAQIFSHGDSKMTEKLKKTKDLVNYSRTFYQVKLSDSSHSILLPISKALEIILSTPENIDNEDLIFQGAGQLHDALDRQEVYKRPLLQNKSIPYETRKNQELEAIYQFMRFCVEEVFCQMYKGDKALLQENRNRIKSGAEFAYRWLTLEEQKQEQVTSESIDS</sequence>
<gene>
    <name evidence="2" type="ordered locus">PCC7424_1713</name>
</gene>
<dbReference type="HOGENOM" id="CLU_280448_0_0_3"/>
<evidence type="ECO:0000313" key="3">
    <source>
        <dbReference type="Proteomes" id="UP000002384"/>
    </source>
</evidence>
<reference evidence="3" key="1">
    <citation type="journal article" date="2011" name="MBio">
        <title>Novel metabolic attributes of the genus Cyanothece, comprising a group of unicellular nitrogen-fixing Cyanobacteria.</title>
        <authorList>
            <person name="Bandyopadhyay A."/>
            <person name="Elvitigala T."/>
            <person name="Welsh E."/>
            <person name="Stockel J."/>
            <person name="Liberton M."/>
            <person name="Min H."/>
            <person name="Sherman L.A."/>
            <person name="Pakrasi H.B."/>
        </authorList>
    </citation>
    <scope>NUCLEOTIDE SEQUENCE [LARGE SCALE GENOMIC DNA]</scope>
    <source>
        <strain evidence="3">PCC 7424</strain>
    </source>
</reference>
<dbReference type="STRING" id="65393.PCC7424_1713"/>
<dbReference type="EMBL" id="CP001291">
    <property type="protein sequence ID" value="ACK70148.1"/>
    <property type="molecule type" value="Genomic_DNA"/>
</dbReference>
<evidence type="ECO:0000256" key="1">
    <source>
        <dbReference type="SAM" id="MobiDB-lite"/>
    </source>
</evidence>
<dbReference type="eggNOG" id="ENOG502Z9BK">
    <property type="taxonomic scope" value="Bacteria"/>
</dbReference>
<organism evidence="2 3">
    <name type="scientific">Gloeothece citriformis (strain PCC 7424)</name>
    <name type="common">Cyanothece sp. (strain PCC 7424)</name>
    <dbReference type="NCBI Taxonomy" id="65393"/>
    <lineage>
        <taxon>Bacteria</taxon>
        <taxon>Bacillati</taxon>
        <taxon>Cyanobacteriota</taxon>
        <taxon>Cyanophyceae</taxon>
        <taxon>Oscillatoriophycideae</taxon>
        <taxon>Chroococcales</taxon>
        <taxon>Aphanothecaceae</taxon>
        <taxon>Gloeothece</taxon>
        <taxon>Gloeothece citriformis</taxon>
    </lineage>
</organism>
<dbReference type="InterPro" id="IPR017589">
    <property type="entry name" value="CRISPR-assoc_prot_Cas10d/Csc3"/>
</dbReference>
<evidence type="ECO:0000313" key="2">
    <source>
        <dbReference type="EMBL" id="ACK70148.1"/>
    </source>
</evidence>
<protein>
    <submittedName>
        <fullName evidence="2">CRISPR-associated protein Csc3</fullName>
    </submittedName>
</protein>
<proteinExistence type="predicted"/>
<name>B7KB38_GLOC7</name>
<dbReference type="NCBIfam" id="TIGR03174">
    <property type="entry name" value="cas_Csc3"/>
    <property type="match status" value="2"/>
</dbReference>
<dbReference type="Proteomes" id="UP000002384">
    <property type="component" value="Chromosome"/>
</dbReference>
<keyword evidence="3" id="KW-1185">Reference proteome</keyword>
<feature type="region of interest" description="Disordered" evidence="1">
    <location>
        <begin position="1"/>
        <end position="22"/>
    </location>
</feature>
<dbReference type="KEGG" id="cyc:PCC7424_1713"/>
<dbReference type="AlphaFoldDB" id="B7KB38"/>